<name>A0A542SPM8_9MICO</name>
<accession>A0A542SPM8</accession>
<proteinExistence type="predicted"/>
<evidence type="ECO:0000313" key="2">
    <source>
        <dbReference type="Proteomes" id="UP000316181"/>
    </source>
</evidence>
<reference evidence="1 2" key="1">
    <citation type="submission" date="2019-06" db="EMBL/GenBank/DDBJ databases">
        <title>Sequencing the genomes of 1000 actinobacteria strains.</title>
        <authorList>
            <person name="Klenk H.-P."/>
        </authorList>
    </citation>
    <scope>NUCLEOTIDE SEQUENCE [LARGE SCALE GENOMIC DNA]</scope>
    <source>
        <strain evidence="1 2">DSM 10596</strain>
    </source>
</reference>
<gene>
    <name evidence="1" type="ORF">FB389_0877</name>
</gene>
<dbReference type="Proteomes" id="UP000316181">
    <property type="component" value="Unassembled WGS sequence"/>
</dbReference>
<sequence>MRYECARCSGRTVTTMPLTLPDGRDMTFVTCHVCESNVWVDADGARWTKDQLFAAARK</sequence>
<comment type="caution">
    <text evidence="1">The sequence shown here is derived from an EMBL/GenBank/DDBJ whole genome shotgun (WGS) entry which is preliminary data.</text>
</comment>
<protein>
    <submittedName>
        <fullName evidence="1">Uncharacterized protein</fullName>
    </submittedName>
</protein>
<keyword evidence="2" id="KW-1185">Reference proteome</keyword>
<dbReference type="AlphaFoldDB" id="A0A542SPM8"/>
<organism evidence="1 2">
    <name type="scientific">Rarobacter incanus</name>
    <dbReference type="NCBI Taxonomy" id="153494"/>
    <lineage>
        <taxon>Bacteria</taxon>
        <taxon>Bacillati</taxon>
        <taxon>Actinomycetota</taxon>
        <taxon>Actinomycetes</taxon>
        <taxon>Micrococcales</taxon>
        <taxon>Rarobacteraceae</taxon>
        <taxon>Rarobacter</taxon>
    </lineage>
</organism>
<dbReference type="EMBL" id="VFNV01000001">
    <property type="protein sequence ID" value="TQK76217.1"/>
    <property type="molecule type" value="Genomic_DNA"/>
</dbReference>
<evidence type="ECO:0000313" key="1">
    <source>
        <dbReference type="EMBL" id="TQK76217.1"/>
    </source>
</evidence>